<evidence type="ECO:0000313" key="9">
    <source>
        <dbReference type="Proteomes" id="UP000283210"/>
    </source>
</evidence>
<keyword evidence="6" id="KW-0739">Sodium transport</keyword>
<evidence type="ECO:0000256" key="7">
    <source>
        <dbReference type="SAM" id="Phobius"/>
    </source>
</evidence>
<protein>
    <recommendedName>
        <fullName evidence="10">Solute carrier family 13 member 4</fullName>
    </recommendedName>
</protein>
<evidence type="ECO:0000256" key="5">
    <source>
        <dbReference type="ARBA" id="ARBA00023136"/>
    </source>
</evidence>
<feature type="transmembrane region" description="Helical" evidence="7">
    <location>
        <begin position="60"/>
        <end position="80"/>
    </location>
</feature>
<keyword evidence="3 7" id="KW-0812">Transmembrane</keyword>
<dbReference type="Proteomes" id="UP000283210">
    <property type="component" value="Unassembled WGS sequence"/>
</dbReference>
<evidence type="ECO:0000256" key="3">
    <source>
        <dbReference type="ARBA" id="ARBA00022692"/>
    </source>
</evidence>
<evidence type="ECO:0000256" key="1">
    <source>
        <dbReference type="ARBA" id="ARBA00004141"/>
    </source>
</evidence>
<dbReference type="InterPro" id="IPR001898">
    <property type="entry name" value="SLC13A/DASS"/>
</dbReference>
<evidence type="ECO:0000313" key="8">
    <source>
        <dbReference type="EMBL" id="RVE55467.1"/>
    </source>
</evidence>
<name>A0A437BYD2_ORYJA</name>
<evidence type="ECO:0000256" key="4">
    <source>
        <dbReference type="ARBA" id="ARBA00022989"/>
    </source>
</evidence>
<organism evidence="8 9">
    <name type="scientific">Oryzias javanicus</name>
    <name type="common">Javanese ricefish</name>
    <name type="synonym">Aplocheilus javanicus</name>
    <dbReference type="NCBI Taxonomy" id="123683"/>
    <lineage>
        <taxon>Eukaryota</taxon>
        <taxon>Metazoa</taxon>
        <taxon>Chordata</taxon>
        <taxon>Craniata</taxon>
        <taxon>Vertebrata</taxon>
        <taxon>Euteleostomi</taxon>
        <taxon>Actinopterygii</taxon>
        <taxon>Neopterygii</taxon>
        <taxon>Teleostei</taxon>
        <taxon>Neoteleostei</taxon>
        <taxon>Acanthomorphata</taxon>
        <taxon>Ovalentaria</taxon>
        <taxon>Atherinomorphae</taxon>
        <taxon>Beloniformes</taxon>
        <taxon>Adrianichthyidae</taxon>
        <taxon>Oryziinae</taxon>
        <taxon>Oryzias</taxon>
    </lineage>
</organism>
<dbReference type="Pfam" id="PF00939">
    <property type="entry name" value="Na_sulph_symp"/>
    <property type="match status" value="1"/>
</dbReference>
<keyword evidence="9" id="KW-1185">Reference proteome</keyword>
<keyword evidence="5 7" id="KW-0472">Membrane</keyword>
<reference evidence="8 9" key="1">
    <citation type="submission" date="2018-11" db="EMBL/GenBank/DDBJ databases">
        <authorList>
            <person name="Lopez-Roques C."/>
            <person name="Donnadieu C."/>
            <person name="Bouchez O."/>
            <person name="Klopp C."/>
            <person name="Cabau C."/>
            <person name="Zahm M."/>
        </authorList>
    </citation>
    <scope>NUCLEOTIDE SEQUENCE [LARGE SCALE GENOMIC DNA]</scope>
    <source>
        <strain evidence="8">RS831</strain>
        <tissue evidence="8">Whole body</tissue>
    </source>
</reference>
<proteinExistence type="inferred from homology"/>
<dbReference type="PANTHER" id="PTHR10283:SF63">
    <property type="entry name" value="SOLUTE CARRIER FAMILY 13 MEMBER 4"/>
    <property type="match status" value="1"/>
</dbReference>
<reference evidence="8 9" key="2">
    <citation type="submission" date="2019-01" db="EMBL/GenBank/DDBJ databases">
        <title>A chromosome length genome reference of the Java medaka (oryzias javanicus).</title>
        <authorList>
            <person name="Herpin A."/>
            <person name="Takehana Y."/>
            <person name="Naruse K."/>
            <person name="Ansai S."/>
            <person name="Kawaguchi M."/>
        </authorList>
    </citation>
    <scope>NUCLEOTIDE SEQUENCE [LARGE SCALE GENOMIC DNA]</scope>
    <source>
        <strain evidence="8">RS831</strain>
        <tissue evidence="8">Whole body</tissue>
    </source>
</reference>
<dbReference type="PANTHER" id="PTHR10283">
    <property type="entry name" value="SOLUTE CARRIER FAMILY 13 MEMBER"/>
    <property type="match status" value="1"/>
</dbReference>
<dbReference type="EMBL" id="ML136705">
    <property type="protein sequence ID" value="RVE55467.1"/>
    <property type="molecule type" value="Genomic_DNA"/>
</dbReference>
<keyword evidence="6" id="KW-0915">Sodium</keyword>
<dbReference type="OrthoDB" id="6493944at2759"/>
<dbReference type="GO" id="GO:0015370">
    <property type="term" value="F:solute:sodium symporter activity"/>
    <property type="evidence" value="ECO:0007669"/>
    <property type="project" value="UniProtKB-ARBA"/>
</dbReference>
<evidence type="ECO:0000256" key="6">
    <source>
        <dbReference type="ARBA" id="ARBA00023201"/>
    </source>
</evidence>
<dbReference type="GO" id="GO:0005886">
    <property type="term" value="C:plasma membrane"/>
    <property type="evidence" value="ECO:0007669"/>
    <property type="project" value="TreeGrafter"/>
</dbReference>
<evidence type="ECO:0008006" key="10">
    <source>
        <dbReference type="Google" id="ProtNLM"/>
    </source>
</evidence>
<sequence>MRLEAAARMDLFRKLWRARKLILVVLIPLSLLPLPLIHPTSEACCAYVLMVTAVYWVSEAVPLGAAALVPAFLYPLFGVLKSSEVSASERHFQSSLTKNRPAELVEMENIWKL</sequence>
<keyword evidence="6" id="KW-0406">Ion transport</keyword>
<keyword evidence="6" id="KW-0813">Transport</keyword>
<dbReference type="AlphaFoldDB" id="A0A437BYD2"/>
<comment type="subcellular location">
    <subcellularLocation>
        <location evidence="1">Membrane</location>
        <topology evidence="1">Multi-pass membrane protein</topology>
    </subcellularLocation>
</comment>
<accession>A0A437BYD2</accession>
<evidence type="ECO:0000256" key="2">
    <source>
        <dbReference type="ARBA" id="ARBA00006772"/>
    </source>
</evidence>
<keyword evidence="4 7" id="KW-1133">Transmembrane helix</keyword>
<gene>
    <name evidence="8" type="ORF">OJAV_G00236010</name>
</gene>
<comment type="similarity">
    <text evidence="2">Belongs to the SLC13A/DASS transporter (TC 2.A.47) family. NADC subfamily.</text>
</comment>